<keyword evidence="2" id="KW-1185">Reference proteome</keyword>
<evidence type="ECO:0008006" key="3">
    <source>
        <dbReference type="Google" id="ProtNLM"/>
    </source>
</evidence>
<accession>A0A1T5C1W6</accession>
<sequence length="342" mass="39075">MKFLKYTILVLGCIIWACGLNPTLLGMVGKYGLIRDGYQYGDLYRMANLSAFKDPRKECPDYTPPSRQNTSQKVHLYIIGDSFTEAQRVGKSDFNVAGYTYVKWSDMLHIKLDTSATNILLLESVERHFRQHLATPVSLLLPDSATFVQKVVDPKFMHKLDDAFNGKQAQDRFEALLFQNEAFLKVKEWKADFTYHLFHRVNTSVTLVDNDRSVVSYMDTDTPNVTSSFSKIRQSELDSLVMNLQLTKDSALAMGFDLVALSIIPNKVSVVQPDYDAYNQLIEHIYQHPKLPVPYIDVLSDFRKMGTASYLKGDSHWTCEGQNLWLNKVNTLINSFVDQENI</sequence>
<gene>
    <name evidence="1" type="ORF">SAMN05660293_00828</name>
</gene>
<evidence type="ECO:0000313" key="1">
    <source>
        <dbReference type="EMBL" id="SKB53391.1"/>
    </source>
</evidence>
<dbReference type="AlphaFoldDB" id="A0A1T5C1W6"/>
<dbReference type="EMBL" id="FUZA01000001">
    <property type="protein sequence ID" value="SKB53391.1"/>
    <property type="molecule type" value="Genomic_DNA"/>
</dbReference>
<dbReference type="STRING" id="651661.SAMN05660293_00828"/>
<dbReference type="OrthoDB" id="961233at2"/>
<protein>
    <recommendedName>
        <fullName evidence="3">SGNH hydrolase-like domain-containing protein, acetyltransferase AlgX</fullName>
    </recommendedName>
</protein>
<organism evidence="1 2">
    <name type="scientific">Dyadobacter psychrophilus</name>
    <dbReference type="NCBI Taxonomy" id="651661"/>
    <lineage>
        <taxon>Bacteria</taxon>
        <taxon>Pseudomonadati</taxon>
        <taxon>Bacteroidota</taxon>
        <taxon>Cytophagia</taxon>
        <taxon>Cytophagales</taxon>
        <taxon>Spirosomataceae</taxon>
        <taxon>Dyadobacter</taxon>
    </lineage>
</organism>
<reference evidence="2" key="1">
    <citation type="submission" date="2017-02" db="EMBL/GenBank/DDBJ databases">
        <authorList>
            <person name="Varghese N."/>
            <person name="Submissions S."/>
        </authorList>
    </citation>
    <scope>NUCLEOTIDE SEQUENCE [LARGE SCALE GENOMIC DNA]</scope>
    <source>
        <strain evidence="2">DSM 22270</strain>
    </source>
</reference>
<name>A0A1T5C1W6_9BACT</name>
<evidence type="ECO:0000313" key="2">
    <source>
        <dbReference type="Proteomes" id="UP000190897"/>
    </source>
</evidence>
<proteinExistence type="predicted"/>
<dbReference type="Proteomes" id="UP000190897">
    <property type="component" value="Unassembled WGS sequence"/>
</dbReference>
<dbReference type="RefSeq" id="WP_082213368.1">
    <property type="nucleotide sequence ID" value="NZ_FUZA01000001.1"/>
</dbReference>